<reference evidence="11 12" key="1">
    <citation type="journal article" date="2013" name="Curr. Biol.">
        <title>The Genome of the Foraminiferan Reticulomyxa filosa.</title>
        <authorList>
            <person name="Glockner G."/>
            <person name="Hulsmann N."/>
            <person name="Schleicher M."/>
            <person name="Noegel A.A."/>
            <person name="Eichinger L."/>
            <person name="Gallinger C."/>
            <person name="Pawlowski J."/>
            <person name="Sierra R."/>
            <person name="Euteneuer U."/>
            <person name="Pillet L."/>
            <person name="Moustafa A."/>
            <person name="Platzer M."/>
            <person name="Groth M."/>
            <person name="Szafranski K."/>
            <person name="Schliwa M."/>
        </authorList>
    </citation>
    <scope>NUCLEOTIDE SEQUENCE [LARGE SCALE GENOMIC DNA]</scope>
</reference>
<evidence type="ECO:0000313" key="11">
    <source>
        <dbReference type="EMBL" id="ETO35542.1"/>
    </source>
</evidence>
<evidence type="ECO:0000256" key="7">
    <source>
        <dbReference type="ARBA" id="ARBA00023065"/>
    </source>
</evidence>
<dbReference type="EMBL" id="ASPP01001517">
    <property type="protein sequence ID" value="ETO35542.1"/>
    <property type="molecule type" value="Genomic_DNA"/>
</dbReference>
<dbReference type="OMA" id="PHQTIYR"/>
<evidence type="ECO:0000256" key="2">
    <source>
        <dbReference type="ARBA" id="ARBA00005712"/>
    </source>
</evidence>
<dbReference type="SUPFAM" id="SSF51344">
    <property type="entry name" value="Epsilon subunit of F1F0-ATP synthase N-terminal domain"/>
    <property type="match status" value="1"/>
</dbReference>
<dbReference type="Pfam" id="PF02823">
    <property type="entry name" value="ATP-synt_DE_N"/>
    <property type="match status" value="1"/>
</dbReference>
<sequence>MNIRGFAGEATSSSDLKVKELPQAKEGETPEFFRFTFACPHKELYQDAPVRTVAIPGSDGRFAVSPGHIPVVCEMQPGIVSVYHERTEASGKQDHWFVAGGFCVVHSNASCEIAATEAVLLNDIDLNEGLTKAQQKMSQATNDKEKYEAEIEYETYDIIEKSLGSVAH</sequence>
<keyword evidence="4" id="KW-0375">Hydrogen ion transport</keyword>
<dbReference type="GO" id="GO:0005743">
    <property type="term" value="C:mitochondrial inner membrane"/>
    <property type="evidence" value="ECO:0007669"/>
    <property type="project" value="UniProtKB-SubCell"/>
</dbReference>
<dbReference type="PANTHER" id="PTHR13822">
    <property type="entry name" value="ATP SYNTHASE DELTA/EPSILON CHAIN"/>
    <property type="match status" value="1"/>
</dbReference>
<dbReference type="InterPro" id="IPR036771">
    <property type="entry name" value="ATPsynth_dsu/esu_N"/>
</dbReference>
<evidence type="ECO:0000313" key="12">
    <source>
        <dbReference type="Proteomes" id="UP000023152"/>
    </source>
</evidence>
<evidence type="ECO:0000256" key="9">
    <source>
        <dbReference type="ARBA" id="ARBA00023136"/>
    </source>
</evidence>
<keyword evidence="5" id="KW-0999">Mitochondrion inner membrane</keyword>
<comment type="caution">
    <text evidence="11">The sequence shown here is derived from an EMBL/GenBank/DDBJ whole genome shotgun (WGS) entry which is preliminary data.</text>
</comment>
<evidence type="ECO:0000256" key="6">
    <source>
        <dbReference type="ARBA" id="ARBA00022946"/>
    </source>
</evidence>
<organism evidence="11 12">
    <name type="scientific">Reticulomyxa filosa</name>
    <dbReference type="NCBI Taxonomy" id="46433"/>
    <lineage>
        <taxon>Eukaryota</taxon>
        <taxon>Sar</taxon>
        <taxon>Rhizaria</taxon>
        <taxon>Retaria</taxon>
        <taxon>Foraminifera</taxon>
        <taxon>Monothalamids</taxon>
        <taxon>Reticulomyxidae</taxon>
        <taxon>Reticulomyxa</taxon>
    </lineage>
</organism>
<name>X6PCZ0_RETFI</name>
<dbReference type="GO" id="GO:0046933">
    <property type="term" value="F:proton-transporting ATP synthase activity, rotational mechanism"/>
    <property type="evidence" value="ECO:0007669"/>
    <property type="project" value="InterPro"/>
</dbReference>
<evidence type="ECO:0000256" key="5">
    <source>
        <dbReference type="ARBA" id="ARBA00022792"/>
    </source>
</evidence>
<protein>
    <submittedName>
        <fullName evidence="11">F-type H-ATPase delta subunit</fullName>
    </submittedName>
</protein>
<dbReference type="AlphaFoldDB" id="X6PCZ0"/>
<gene>
    <name evidence="11" type="ORF">RFI_01522</name>
</gene>
<dbReference type="CDD" id="cd12152">
    <property type="entry name" value="F1-ATPase_delta"/>
    <property type="match status" value="1"/>
</dbReference>
<keyword evidence="9" id="KW-0472">Membrane</keyword>
<evidence type="ECO:0000256" key="3">
    <source>
        <dbReference type="ARBA" id="ARBA00022448"/>
    </source>
</evidence>
<keyword evidence="7" id="KW-0406">Ion transport</keyword>
<dbReference type="Proteomes" id="UP000023152">
    <property type="component" value="Unassembled WGS sequence"/>
</dbReference>
<dbReference type="Gene3D" id="2.60.15.10">
    <property type="entry name" value="F0F1 ATP synthase delta/epsilon subunit, N-terminal"/>
    <property type="match status" value="1"/>
</dbReference>
<comment type="subcellular location">
    <subcellularLocation>
        <location evidence="1">Mitochondrion inner membrane</location>
    </subcellularLocation>
</comment>
<feature type="domain" description="ATP synthase F1 complex delta/epsilon subunit N-terminal" evidence="10">
    <location>
        <begin position="34"/>
        <end position="118"/>
    </location>
</feature>
<evidence type="ECO:0000259" key="10">
    <source>
        <dbReference type="Pfam" id="PF02823"/>
    </source>
</evidence>
<evidence type="ECO:0000256" key="1">
    <source>
        <dbReference type="ARBA" id="ARBA00004273"/>
    </source>
</evidence>
<dbReference type="GO" id="GO:0045259">
    <property type="term" value="C:proton-transporting ATP synthase complex"/>
    <property type="evidence" value="ECO:0007669"/>
    <property type="project" value="InterPro"/>
</dbReference>
<dbReference type="InterPro" id="IPR020546">
    <property type="entry name" value="ATP_synth_F1_dsu/esu_N"/>
</dbReference>
<dbReference type="Gene3D" id="1.20.5.440">
    <property type="entry name" value="ATP synthase delta/epsilon subunit, C-terminal domain"/>
    <property type="match status" value="1"/>
</dbReference>
<evidence type="ECO:0000256" key="8">
    <source>
        <dbReference type="ARBA" id="ARBA00023128"/>
    </source>
</evidence>
<keyword evidence="8" id="KW-0496">Mitochondrion</keyword>
<dbReference type="HAMAP" id="MF_00530">
    <property type="entry name" value="ATP_synth_epsil_bac"/>
    <property type="match status" value="1"/>
</dbReference>
<keyword evidence="12" id="KW-1185">Reference proteome</keyword>
<dbReference type="PANTHER" id="PTHR13822:SF7">
    <property type="entry name" value="ATP SYNTHASE SUBUNIT DELTA, MITOCHONDRIAL"/>
    <property type="match status" value="1"/>
</dbReference>
<dbReference type="OrthoDB" id="270171at2759"/>
<proteinExistence type="inferred from homology"/>
<keyword evidence="3" id="KW-0813">Transport</keyword>
<keyword evidence="6" id="KW-0809">Transit peptide</keyword>
<dbReference type="InterPro" id="IPR001469">
    <property type="entry name" value="ATP_synth_F1_dsu/esu"/>
</dbReference>
<evidence type="ECO:0000256" key="4">
    <source>
        <dbReference type="ARBA" id="ARBA00022781"/>
    </source>
</evidence>
<comment type="similarity">
    <text evidence="2">Belongs to the ATPase epsilon chain family.</text>
</comment>
<accession>X6PCZ0</accession>